<feature type="region of interest" description="Disordered" evidence="1">
    <location>
        <begin position="320"/>
        <end position="346"/>
    </location>
</feature>
<evidence type="ECO:0000313" key="2">
    <source>
        <dbReference type="EMBL" id="SIQ97002.1"/>
    </source>
</evidence>
<dbReference type="RefSeq" id="WP_076489791.1">
    <property type="nucleotide sequence ID" value="NZ_FTMS01000020.1"/>
</dbReference>
<name>A0A1N6X3T7_9SPIO</name>
<keyword evidence="3" id="KW-1185">Reference proteome</keyword>
<evidence type="ECO:0000256" key="1">
    <source>
        <dbReference type="SAM" id="MobiDB-lite"/>
    </source>
</evidence>
<gene>
    <name evidence="2" type="ORF">SAMN05920897_12017</name>
</gene>
<dbReference type="EMBL" id="FTMS01000020">
    <property type="protein sequence ID" value="SIQ97002.1"/>
    <property type="molecule type" value="Genomic_DNA"/>
</dbReference>
<sequence>MTLRGGGLRLTVASTGAIPLGESRIFQVSSLQPELRLQLLPESASLPVSGNHQIDRKDVSGDAPGLLQRLAASFLDDLPISPQQVRSLSVLAVSLCRKLFRNSRGSRDGSWTASEVQVSSRVQGAIELVSRGIGTSRRPLSWTARNQARDLVCWLSRGKVLPRDGAASRKDVPRGRPSRAASRVEADHPLRPVLHRQVVEPTHALQLFNALPASDDLHWVVVPLRGWLDSLEPAPGQGGLEDHPSLDALLKVGWHRKKGRPVSAFLSATREDGRSWWFQWDLIPLPGGVSPRLVDLGGETDAIPQDLLARLGFSGHTGSVKKRYEGGGTAQKRGGEAEQSGIDTYG</sequence>
<reference evidence="2 3" key="1">
    <citation type="submission" date="2017-01" db="EMBL/GenBank/DDBJ databases">
        <authorList>
            <person name="Mah S.A."/>
            <person name="Swanson W.J."/>
            <person name="Moy G.W."/>
            <person name="Vacquier V.D."/>
        </authorList>
    </citation>
    <scope>NUCLEOTIDE SEQUENCE [LARGE SCALE GENOMIC DNA]</scope>
    <source>
        <strain evidence="2 3">ASpG1</strain>
    </source>
</reference>
<accession>A0A1N6X3T7</accession>
<proteinExistence type="predicted"/>
<feature type="region of interest" description="Disordered" evidence="1">
    <location>
        <begin position="164"/>
        <end position="184"/>
    </location>
</feature>
<dbReference type="STRING" id="159291.SAMN05920897_12017"/>
<dbReference type="OrthoDB" id="9989916at2"/>
<protein>
    <submittedName>
        <fullName evidence="2">Uncharacterized protein</fullName>
    </submittedName>
</protein>
<evidence type="ECO:0000313" key="3">
    <source>
        <dbReference type="Proteomes" id="UP000186400"/>
    </source>
</evidence>
<dbReference type="AlphaFoldDB" id="A0A1N6X3T7"/>
<dbReference type="Proteomes" id="UP000186400">
    <property type="component" value="Unassembled WGS sequence"/>
</dbReference>
<organism evidence="2 3">
    <name type="scientific">Alkalispirochaeta americana</name>
    <dbReference type="NCBI Taxonomy" id="159291"/>
    <lineage>
        <taxon>Bacteria</taxon>
        <taxon>Pseudomonadati</taxon>
        <taxon>Spirochaetota</taxon>
        <taxon>Spirochaetia</taxon>
        <taxon>Spirochaetales</taxon>
        <taxon>Spirochaetaceae</taxon>
        <taxon>Alkalispirochaeta</taxon>
    </lineage>
</organism>